<feature type="transmembrane region" description="Helical" evidence="5">
    <location>
        <begin position="201"/>
        <end position="220"/>
    </location>
</feature>
<keyword evidence="8" id="KW-1185">Reference proteome</keyword>
<dbReference type="GO" id="GO:0016020">
    <property type="term" value="C:membrane"/>
    <property type="evidence" value="ECO:0007669"/>
    <property type="project" value="UniProtKB-SubCell"/>
</dbReference>
<evidence type="ECO:0000256" key="3">
    <source>
        <dbReference type="ARBA" id="ARBA00022989"/>
    </source>
</evidence>
<organism evidence="7 8">
    <name type="scientific">Rotaria sordida</name>
    <dbReference type="NCBI Taxonomy" id="392033"/>
    <lineage>
        <taxon>Eukaryota</taxon>
        <taxon>Metazoa</taxon>
        <taxon>Spiralia</taxon>
        <taxon>Gnathifera</taxon>
        <taxon>Rotifera</taxon>
        <taxon>Eurotatoria</taxon>
        <taxon>Bdelloidea</taxon>
        <taxon>Philodinida</taxon>
        <taxon>Philodinidae</taxon>
        <taxon>Rotaria</taxon>
    </lineage>
</organism>
<dbReference type="CDD" id="cd00637">
    <property type="entry name" value="7tm_classA_rhodopsin-like"/>
    <property type="match status" value="1"/>
</dbReference>
<evidence type="ECO:0000313" key="7">
    <source>
        <dbReference type="EMBL" id="CAF0771925.1"/>
    </source>
</evidence>
<feature type="transmembrane region" description="Helical" evidence="5">
    <location>
        <begin position="63"/>
        <end position="81"/>
    </location>
</feature>
<dbReference type="AlphaFoldDB" id="A0A813QQN8"/>
<feature type="transmembrane region" description="Helical" evidence="5">
    <location>
        <begin position="142"/>
        <end position="165"/>
    </location>
</feature>
<dbReference type="SUPFAM" id="SSF81321">
    <property type="entry name" value="Family A G protein-coupled receptor-like"/>
    <property type="match status" value="1"/>
</dbReference>
<reference evidence="7" key="1">
    <citation type="submission" date="2021-02" db="EMBL/GenBank/DDBJ databases">
        <authorList>
            <person name="Nowell W R."/>
        </authorList>
    </citation>
    <scope>NUCLEOTIDE SEQUENCE</scope>
</reference>
<gene>
    <name evidence="7" type="ORF">JXQ802_LOCUS2758</name>
</gene>
<dbReference type="Gene3D" id="1.20.1070.10">
    <property type="entry name" value="Rhodopsin 7-helix transmembrane proteins"/>
    <property type="match status" value="1"/>
</dbReference>
<name>A0A813QQN8_9BILA</name>
<feature type="transmembrane region" description="Helical" evidence="5">
    <location>
        <begin position="28"/>
        <end position="51"/>
    </location>
</feature>
<evidence type="ECO:0000313" key="8">
    <source>
        <dbReference type="Proteomes" id="UP000663870"/>
    </source>
</evidence>
<protein>
    <recommendedName>
        <fullName evidence="6">G-protein coupled receptors family 1 profile domain-containing protein</fullName>
    </recommendedName>
</protein>
<feature type="transmembrane region" description="Helical" evidence="5">
    <location>
        <begin position="278"/>
        <end position="297"/>
    </location>
</feature>
<dbReference type="PROSITE" id="PS50262">
    <property type="entry name" value="G_PROTEIN_RECEP_F1_2"/>
    <property type="match status" value="1"/>
</dbReference>
<dbReference type="EMBL" id="CAJNOL010000035">
    <property type="protein sequence ID" value="CAF0771925.1"/>
    <property type="molecule type" value="Genomic_DNA"/>
</dbReference>
<comment type="subcellular location">
    <subcellularLocation>
        <location evidence="1">Membrane</location>
    </subcellularLocation>
</comment>
<evidence type="ECO:0000256" key="5">
    <source>
        <dbReference type="SAM" id="Phobius"/>
    </source>
</evidence>
<proteinExistence type="predicted"/>
<keyword evidence="3 5" id="KW-1133">Transmembrane helix</keyword>
<sequence length="340" mass="40838">MSDTNDTVEEEEEFYSGSDLALSISARFWLYLVPNVLSILCSFFVLYYLLFDRTRRQALNNHVFIVLLFIGLLFELIDIPLTLHYYRFGDSWQLTPSVSLFWTYIDFALYTTQIIIFAWATIERHILTFKFQWLSTKKKRFFIHYLPLITLIIYIFIYCCFIIYFPPCENSYYHSYINGVPIPCVIEKTIIGKLDLICHQIIPTFIIVIFSIALGIRILYEKNRLNQLIQWRKQRKIAIQLLNTSMLYFFFNFPWTVIDLSYEIGLSIDYIIRVRSYAYYFSCYIIFLFPFVYCGSLSGFRKKLKKFLCCQRNRRVIPLQPLPMKHVRRTRFDQNGRIIY</sequence>
<dbReference type="Proteomes" id="UP000663870">
    <property type="component" value="Unassembled WGS sequence"/>
</dbReference>
<keyword evidence="2 5" id="KW-0812">Transmembrane</keyword>
<feature type="transmembrane region" description="Helical" evidence="5">
    <location>
        <begin position="241"/>
        <end position="258"/>
    </location>
</feature>
<keyword evidence="4 5" id="KW-0472">Membrane</keyword>
<accession>A0A813QQN8</accession>
<evidence type="ECO:0000256" key="2">
    <source>
        <dbReference type="ARBA" id="ARBA00022692"/>
    </source>
</evidence>
<evidence type="ECO:0000256" key="4">
    <source>
        <dbReference type="ARBA" id="ARBA00023136"/>
    </source>
</evidence>
<evidence type="ECO:0000256" key="1">
    <source>
        <dbReference type="ARBA" id="ARBA00004370"/>
    </source>
</evidence>
<comment type="caution">
    <text evidence="7">The sequence shown here is derived from an EMBL/GenBank/DDBJ whole genome shotgun (WGS) entry which is preliminary data.</text>
</comment>
<feature type="domain" description="G-protein coupled receptors family 1 profile" evidence="6">
    <location>
        <begin position="41"/>
        <end position="293"/>
    </location>
</feature>
<dbReference type="InterPro" id="IPR017452">
    <property type="entry name" value="GPCR_Rhodpsn_7TM"/>
</dbReference>
<feature type="transmembrane region" description="Helical" evidence="5">
    <location>
        <begin position="101"/>
        <end position="122"/>
    </location>
</feature>
<evidence type="ECO:0000259" key="6">
    <source>
        <dbReference type="PROSITE" id="PS50262"/>
    </source>
</evidence>